<proteinExistence type="predicted"/>
<dbReference type="EMBL" id="JBANQN010000010">
    <property type="protein sequence ID" value="KAK6777702.1"/>
    <property type="molecule type" value="Genomic_DNA"/>
</dbReference>
<comment type="caution">
    <text evidence="1">The sequence shown here is derived from an EMBL/GenBank/DDBJ whole genome shotgun (WGS) entry which is preliminary data.</text>
</comment>
<accession>A0AAN8Y3G6</accession>
<dbReference type="Proteomes" id="UP001371456">
    <property type="component" value="Unassembled WGS sequence"/>
</dbReference>
<protein>
    <submittedName>
        <fullName evidence="1">Uncharacterized protein</fullName>
    </submittedName>
</protein>
<sequence>MHNKKQAEEHIQWRINSGSCNFWWDNWLGVGPLSRFTNDSKRFNNTKVAEFLMNGQWNYDKLRQQAPPCHLADILATDLHY</sequence>
<dbReference type="AlphaFoldDB" id="A0AAN8Y3G6"/>
<evidence type="ECO:0000313" key="2">
    <source>
        <dbReference type="Proteomes" id="UP001371456"/>
    </source>
</evidence>
<reference evidence="1 2" key="1">
    <citation type="submission" date="2024-02" db="EMBL/GenBank/DDBJ databases">
        <title>de novo genome assembly of Solanum bulbocastanum strain 11H21.</title>
        <authorList>
            <person name="Hosaka A.J."/>
        </authorList>
    </citation>
    <scope>NUCLEOTIDE SEQUENCE [LARGE SCALE GENOMIC DNA]</scope>
    <source>
        <tissue evidence="1">Young leaves</tissue>
    </source>
</reference>
<gene>
    <name evidence="1" type="ORF">RDI58_024420</name>
</gene>
<keyword evidence="2" id="KW-1185">Reference proteome</keyword>
<organism evidence="1 2">
    <name type="scientific">Solanum bulbocastanum</name>
    <name type="common">Wild potato</name>
    <dbReference type="NCBI Taxonomy" id="147425"/>
    <lineage>
        <taxon>Eukaryota</taxon>
        <taxon>Viridiplantae</taxon>
        <taxon>Streptophyta</taxon>
        <taxon>Embryophyta</taxon>
        <taxon>Tracheophyta</taxon>
        <taxon>Spermatophyta</taxon>
        <taxon>Magnoliopsida</taxon>
        <taxon>eudicotyledons</taxon>
        <taxon>Gunneridae</taxon>
        <taxon>Pentapetalae</taxon>
        <taxon>asterids</taxon>
        <taxon>lamiids</taxon>
        <taxon>Solanales</taxon>
        <taxon>Solanaceae</taxon>
        <taxon>Solanoideae</taxon>
        <taxon>Solaneae</taxon>
        <taxon>Solanum</taxon>
    </lineage>
</organism>
<name>A0AAN8Y3G6_SOLBU</name>
<evidence type="ECO:0000313" key="1">
    <source>
        <dbReference type="EMBL" id="KAK6777702.1"/>
    </source>
</evidence>